<proteinExistence type="predicted"/>
<evidence type="ECO:0000313" key="3">
    <source>
        <dbReference type="Proteomes" id="UP000254651"/>
    </source>
</evidence>
<dbReference type="EMBL" id="UGQS01000002">
    <property type="protein sequence ID" value="STZ77342.1"/>
    <property type="molecule type" value="Genomic_DNA"/>
</dbReference>
<sequence length="199" mass="22403">MGNAVFPTLPGLKWGVTKTPVWSTKVQKSVSGREKRTAYYSYPQWRFSLSFEVLRNRGTIRELETLAGFFNARRGSFESFLYEDPTDNQVTDQLIGNVVAGTTRYQLIRAFGGFVEPVLAVKGNPVIKINGVVKTKGRDYSITDTGQVVFHTPLTPGQRITWSGGFYFRVRFDSDTADFENFIGHLWSAKKITLVSVKS</sequence>
<keyword evidence="3" id="KW-1185">Reference proteome</keyword>
<reference evidence="2 3" key="1">
    <citation type="submission" date="2018-06" db="EMBL/GenBank/DDBJ databases">
        <authorList>
            <consortium name="Pathogen Informatics"/>
            <person name="Doyle S."/>
        </authorList>
    </citation>
    <scope>NUCLEOTIDE SEQUENCE [LARGE SCALE GENOMIC DNA]</scope>
    <source>
        <strain evidence="2 3">NCTC10295</strain>
    </source>
</reference>
<dbReference type="InterPro" id="IPR011740">
    <property type="entry name" value="DUF2460"/>
</dbReference>
<dbReference type="AlphaFoldDB" id="A0A378ULJ1"/>
<name>A0A378ULJ1_BERDE</name>
<dbReference type="Pfam" id="PF09343">
    <property type="entry name" value="DUF2460"/>
    <property type="match status" value="1"/>
</dbReference>
<gene>
    <name evidence="2" type="ORF">NCTC10295_02159</name>
</gene>
<dbReference type="Proteomes" id="UP000254651">
    <property type="component" value="Unassembled WGS sequence"/>
</dbReference>
<feature type="domain" description="DUF2460" evidence="1">
    <location>
        <begin position="6"/>
        <end position="198"/>
    </location>
</feature>
<accession>A0A378ULJ1</accession>
<evidence type="ECO:0000313" key="2">
    <source>
        <dbReference type="EMBL" id="STZ77342.1"/>
    </source>
</evidence>
<protein>
    <submittedName>
        <fullName evidence="2">Phage associated protein</fullName>
    </submittedName>
</protein>
<evidence type="ECO:0000259" key="1">
    <source>
        <dbReference type="Pfam" id="PF09343"/>
    </source>
</evidence>
<organism evidence="2 3">
    <name type="scientific">Bergeriella denitrificans</name>
    <name type="common">Neisseria denitrificans</name>
    <dbReference type="NCBI Taxonomy" id="494"/>
    <lineage>
        <taxon>Bacteria</taxon>
        <taxon>Pseudomonadati</taxon>
        <taxon>Pseudomonadota</taxon>
        <taxon>Betaproteobacteria</taxon>
        <taxon>Neisseriales</taxon>
        <taxon>Neisseriaceae</taxon>
        <taxon>Bergeriella</taxon>
    </lineage>
</organism>
<dbReference type="RefSeq" id="WP_066075668.1">
    <property type="nucleotide sequence ID" value="NZ_CP181246.1"/>
</dbReference>